<feature type="region of interest" description="Disordered" evidence="2">
    <location>
        <begin position="1"/>
        <end position="25"/>
    </location>
</feature>
<dbReference type="EMBL" id="CM009757">
    <property type="protein sequence ID" value="PUZ39350.1"/>
    <property type="molecule type" value="Genomic_DNA"/>
</dbReference>
<dbReference type="Proteomes" id="UP000244336">
    <property type="component" value="Chromosome 9"/>
</dbReference>
<feature type="coiled-coil region" evidence="1">
    <location>
        <begin position="77"/>
        <end position="104"/>
    </location>
</feature>
<dbReference type="Gramene" id="PUZ39350">
    <property type="protein sequence ID" value="PUZ39350"/>
    <property type="gene ID" value="GQ55_9G295600"/>
</dbReference>
<evidence type="ECO:0000256" key="2">
    <source>
        <dbReference type="SAM" id="MobiDB-lite"/>
    </source>
</evidence>
<accession>A0A2T7C7N0</accession>
<organism evidence="3 4">
    <name type="scientific">Panicum hallii var. hallii</name>
    <dbReference type="NCBI Taxonomy" id="1504633"/>
    <lineage>
        <taxon>Eukaryota</taxon>
        <taxon>Viridiplantae</taxon>
        <taxon>Streptophyta</taxon>
        <taxon>Embryophyta</taxon>
        <taxon>Tracheophyta</taxon>
        <taxon>Spermatophyta</taxon>
        <taxon>Magnoliopsida</taxon>
        <taxon>Liliopsida</taxon>
        <taxon>Poales</taxon>
        <taxon>Poaceae</taxon>
        <taxon>PACMAD clade</taxon>
        <taxon>Panicoideae</taxon>
        <taxon>Panicodae</taxon>
        <taxon>Paniceae</taxon>
        <taxon>Panicinae</taxon>
        <taxon>Panicum</taxon>
        <taxon>Panicum sect. Panicum</taxon>
    </lineage>
</organism>
<evidence type="ECO:0000313" key="3">
    <source>
        <dbReference type="EMBL" id="PUZ39350.1"/>
    </source>
</evidence>
<proteinExistence type="predicted"/>
<keyword evidence="4" id="KW-1185">Reference proteome</keyword>
<gene>
    <name evidence="3" type="ORF">GQ55_9G295600</name>
</gene>
<dbReference type="AlphaFoldDB" id="A0A2T7C7N0"/>
<keyword evidence="1" id="KW-0175">Coiled coil</keyword>
<name>A0A2T7C7N0_9POAL</name>
<evidence type="ECO:0000256" key="1">
    <source>
        <dbReference type="SAM" id="Coils"/>
    </source>
</evidence>
<sequence>MGTRMHSGRGSLTTGCFPGPSWRRRSPRLPRRPVVVKAFRALLKKILPAAHDLCQVQSRREALATARSAMESIHVVADAAKASIAEAAREADAAKKAVAEAAAREKELGILKSRSSWL</sequence>
<reference evidence="3 4" key="1">
    <citation type="submission" date="2018-04" db="EMBL/GenBank/DDBJ databases">
        <title>WGS assembly of Panicum hallii var. hallii HAL2.</title>
        <authorList>
            <person name="Lovell J."/>
            <person name="Jenkins J."/>
            <person name="Lowry D."/>
            <person name="Mamidi S."/>
            <person name="Sreedasyam A."/>
            <person name="Weng X."/>
            <person name="Barry K."/>
            <person name="Bonette J."/>
            <person name="Campitelli B."/>
            <person name="Daum C."/>
            <person name="Gordon S."/>
            <person name="Gould B."/>
            <person name="Lipzen A."/>
            <person name="MacQueen A."/>
            <person name="Palacio-Mejia J."/>
            <person name="Plott C."/>
            <person name="Shakirov E."/>
            <person name="Shu S."/>
            <person name="Yoshinaga Y."/>
            <person name="Zane M."/>
            <person name="Rokhsar D."/>
            <person name="Grimwood J."/>
            <person name="Schmutz J."/>
            <person name="Juenger T."/>
        </authorList>
    </citation>
    <scope>NUCLEOTIDE SEQUENCE [LARGE SCALE GENOMIC DNA]</scope>
    <source>
        <strain evidence="4">cv. HAL2</strain>
    </source>
</reference>
<evidence type="ECO:0000313" key="4">
    <source>
        <dbReference type="Proteomes" id="UP000244336"/>
    </source>
</evidence>
<protein>
    <submittedName>
        <fullName evidence="3">Uncharacterized protein</fullName>
    </submittedName>
</protein>